<reference evidence="11" key="2">
    <citation type="submission" date="2025-08" db="UniProtKB">
        <authorList>
            <consortium name="Ensembl"/>
        </authorList>
    </citation>
    <scope>IDENTIFICATION</scope>
</reference>
<evidence type="ECO:0000259" key="10">
    <source>
        <dbReference type="PROSITE" id="PS51030"/>
    </source>
</evidence>
<evidence type="ECO:0000256" key="7">
    <source>
        <dbReference type="ARBA" id="ARBA00023170"/>
    </source>
</evidence>
<name>A0A4W5MTX1_9TELE</name>
<evidence type="ECO:0000256" key="1">
    <source>
        <dbReference type="ARBA" id="ARBA00022723"/>
    </source>
</evidence>
<accession>A0A4W5MTX1</accession>
<evidence type="ECO:0000256" key="8">
    <source>
        <dbReference type="ARBA" id="ARBA00023242"/>
    </source>
</evidence>
<dbReference type="AlphaFoldDB" id="A0A4W5MTX1"/>
<reference evidence="12" key="1">
    <citation type="submission" date="2018-06" db="EMBL/GenBank/DDBJ databases">
        <title>Genome assembly of Danube salmon.</title>
        <authorList>
            <person name="Macqueen D.J."/>
            <person name="Gundappa M.K."/>
        </authorList>
    </citation>
    <scope>NUCLEOTIDE SEQUENCE [LARGE SCALE GENOMIC DNA]</scope>
</reference>
<evidence type="ECO:0000256" key="2">
    <source>
        <dbReference type="ARBA" id="ARBA00022771"/>
    </source>
</evidence>
<keyword evidence="7" id="KW-0675">Receptor</keyword>
<evidence type="ECO:0000256" key="5">
    <source>
        <dbReference type="ARBA" id="ARBA00023125"/>
    </source>
</evidence>
<dbReference type="InterPro" id="IPR013088">
    <property type="entry name" value="Znf_NHR/GATA"/>
</dbReference>
<dbReference type="SUPFAM" id="SSF48508">
    <property type="entry name" value="Nuclear receptor ligand-binding domain"/>
    <property type="match status" value="1"/>
</dbReference>
<keyword evidence="5" id="KW-0238">DNA-binding</keyword>
<dbReference type="GeneTree" id="ENSGT00940000158393"/>
<dbReference type="Gene3D" id="1.10.565.10">
    <property type="entry name" value="Retinoid X Receptor"/>
    <property type="match status" value="1"/>
</dbReference>
<evidence type="ECO:0000313" key="11">
    <source>
        <dbReference type="Ensembl" id="ENSHHUP00000041882.1"/>
    </source>
</evidence>
<organism evidence="11 12">
    <name type="scientific">Hucho hucho</name>
    <name type="common">huchen</name>
    <dbReference type="NCBI Taxonomy" id="62062"/>
    <lineage>
        <taxon>Eukaryota</taxon>
        <taxon>Metazoa</taxon>
        <taxon>Chordata</taxon>
        <taxon>Craniata</taxon>
        <taxon>Vertebrata</taxon>
        <taxon>Euteleostomi</taxon>
        <taxon>Actinopterygii</taxon>
        <taxon>Neopterygii</taxon>
        <taxon>Teleostei</taxon>
        <taxon>Protacanthopterygii</taxon>
        <taxon>Salmoniformes</taxon>
        <taxon>Salmonidae</taxon>
        <taxon>Salmoninae</taxon>
        <taxon>Hucho</taxon>
    </lineage>
</organism>
<dbReference type="InterPro" id="IPR050274">
    <property type="entry name" value="Nuclear_hormone_rcpt_NR2"/>
</dbReference>
<keyword evidence="4" id="KW-0805">Transcription regulation</keyword>
<keyword evidence="6" id="KW-0804">Transcription</keyword>
<sequence length="249" mass="28067">MALERHPDVPREPGHQAAHLHHSRQPGTRKDTVTSVTSTPPGVPDCNRCRVGGSVTGDSWGRGQASTCRVLCGDKASGTNTHTHAQAIVPFIPINLPLCSVSRASLWGCQAGKGFFKRSVRKNLTYSCRSNQDHVANKHHRNRCQFCRFRKCLDMGMKMESVQSERKPIDLPRERPANCAVFKEKIYIRKNRMSPLITTPSFITAPDHLGLNSCSQIEKFQEKAQMELQDYVQKTFPDDTYRYMHLSAC</sequence>
<dbReference type="FunFam" id="3.30.50.10:FF:000082">
    <property type="entry name" value="NR2E3 isoform 1"/>
    <property type="match status" value="1"/>
</dbReference>
<dbReference type="Gene3D" id="3.30.50.10">
    <property type="entry name" value="Erythroid Transcription Factor GATA-1, subunit A"/>
    <property type="match status" value="1"/>
</dbReference>
<protein>
    <recommendedName>
        <fullName evidence="10">Nuclear receptor domain-containing protein</fullName>
    </recommendedName>
</protein>
<reference evidence="11" key="3">
    <citation type="submission" date="2025-09" db="UniProtKB">
        <authorList>
            <consortium name="Ensembl"/>
        </authorList>
    </citation>
    <scope>IDENTIFICATION</scope>
</reference>
<evidence type="ECO:0000313" key="12">
    <source>
        <dbReference type="Proteomes" id="UP000314982"/>
    </source>
</evidence>
<proteinExistence type="predicted"/>
<dbReference type="PRINTS" id="PR00047">
    <property type="entry name" value="STROIDFINGER"/>
</dbReference>
<keyword evidence="12" id="KW-1185">Reference proteome</keyword>
<dbReference type="PROSITE" id="PS51030">
    <property type="entry name" value="NUCLEAR_REC_DBD_2"/>
    <property type="match status" value="1"/>
</dbReference>
<evidence type="ECO:0000256" key="6">
    <source>
        <dbReference type="ARBA" id="ARBA00023163"/>
    </source>
</evidence>
<dbReference type="GO" id="GO:0008270">
    <property type="term" value="F:zinc ion binding"/>
    <property type="evidence" value="ECO:0007669"/>
    <property type="project" value="UniProtKB-KW"/>
</dbReference>
<dbReference type="InterPro" id="IPR001628">
    <property type="entry name" value="Znf_hrmn_rcpt"/>
</dbReference>
<feature type="compositionally biased region" description="Basic and acidic residues" evidence="9">
    <location>
        <begin position="1"/>
        <end position="14"/>
    </location>
</feature>
<dbReference type="STRING" id="62062.ENSHHUP00000041882"/>
<dbReference type="Ensembl" id="ENSHHUT00000043481.1">
    <property type="protein sequence ID" value="ENSHHUP00000041882.1"/>
    <property type="gene ID" value="ENSHHUG00000025856.1"/>
</dbReference>
<feature type="domain" description="Nuclear receptor" evidence="10">
    <location>
        <begin position="65"/>
        <end position="164"/>
    </location>
</feature>
<keyword evidence="2" id="KW-0863">Zinc-finger</keyword>
<dbReference type="Pfam" id="PF00105">
    <property type="entry name" value="zf-C4"/>
    <property type="match status" value="1"/>
</dbReference>
<dbReference type="SMART" id="SM00399">
    <property type="entry name" value="ZnF_C4"/>
    <property type="match status" value="1"/>
</dbReference>
<feature type="region of interest" description="Disordered" evidence="9">
    <location>
        <begin position="1"/>
        <end position="40"/>
    </location>
</feature>
<keyword evidence="1" id="KW-0479">Metal-binding</keyword>
<keyword evidence="3" id="KW-0862">Zinc</keyword>
<dbReference type="Proteomes" id="UP000314982">
    <property type="component" value="Unassembled WGS sequence"/>
</dbReference>
<dbReference type="SUPFAM" id="SSF57716">
    <property type="entry name" value="Glucocorticoid receptor-like (DNA-binding domain)"/>
    <property type="match status" value="1"/>
</dbReference>
<dbReference type="PANTHER" id="PTHR24083">
    <property type="entry name" value="NUCLEAR HORMONE RECEPTOR"/>
    <property type="match status" value="1"/>
</dbReference>
<evidence type="ECO:0000256" key="4">
    <source>
        <dbReference type="ARBA" id="ARBA00023015"/>
    </source>
</evidence>
<dbReference type="GO" id="GO:0043565">
    <property type="term" value="F:sequence-specific DNA binding"/>
    <property type="evidence" value="ECO:0007669"/>
    <property type="project" value="InterPro"/>
</dbReference>
<evidence type="ECO:0000256" key="9">
    <source>
        <dbReference type="SAM" id="MobiDB-lite"/>
    </source>
</evidence>
<dbReference type="GO" id="GO:0003700">
    <property type="term" value="F:DNA-binding transcription factor activity"/>
    <property type="evidence" value="ECO:0007669"/>
    <property type="project" value="InterPro"/>
</dbReference>
<dbReference type="InterPro" id="IPR035500">
    <property type="entry name" value="NHR-like_dom_sf"/>
</dbReference>
<evidence type="ECO:0000256" key="3">
    <source>
        <dbReference type="ARBA" id="ARBA00022833"/>
    </source>
</evidence>
<keyword evidence="8" id="KW-0539">Nucleus</keyword>